<dbReference type="AlphaFoldDB" id="A0A3P8TIZ8"/>
<evidence type="ECO:0000313" key="2">
    <source>
        <dbReference type="Proteomes" id="UP000265080"/>
    </source>
</evidence>
<proteinExistence type="predicted"/>
<organism evidence="1 2">
    <name type="scientific">Amphiprion percula</name>
    <name type="common">Orange clownfish</name>
    <name type="synonym">Lutjanus percula</name>
    <dbReference type="NCBI Taxonomy" id="161767"/>
    <lineage>
        <taxon>Eukaryota</taxon>
        <taxon>Metazoa</taxon>
        <taxon>Chordata</taxon>
        <taxon>Craniata</taxon>
        <taxon>Vertebrata</taxon>
        <taxon>Euteleostomi</taxon>
        <taxon>Actinopterygii</taxon>
        <taxon>Neopterygii</taxon>
        <taxon>Teleostei</taxon>
        <taxon>Neoteleostei</taxon>
        <taxon>Acanthomorphata</taxon>
        <taxon>Ovalentaria</taxon>
        <taxon>Pomacentridae</taxon>
        <taxon>Amphiprion</taxon>
    </lineage>
</organism>
<protein>
    <submittedName>
        <fullName evidence="1">Uncharacterized protein</fullName>
    </submittedName>
</protein>
<dbReference type="Proteomes" id="UP000265080">
    <property type="component" value="Chromosome 8"/>
</dbReference>
<reference evidence="1 2" key="1">
    <citation type="submission" date="2018-03" db="EMBL/GenBank/DDBJ databases">
        <title>Finding Nemo's genes: A chromosome-scale reference assembly of the genome of the orange clownfish Amphiprion percula.</title>
        <authorList>
            <person name="Lehmann R."/>
        </authorList>
    </citation>
    <scope>NUCLEOTIDE SEQUENCE</scope>
</reference>
<reference evidence="1" key="3">
    <citation type="submission" date="2025-09" db="UniProtKB">
        <authorList>
            <consortium name="Ensembl"/>
        </authorList>
    </citation>
    <scope>IDENTIFICATION</scope>
</reference>
<keyword evidence="2" id="KW-1185">Reference proteome</keyword>
<dbReference type="Ensembl" id="ENSAPET00000025231.1">
    <property type="protein sequence ID" value="ENSAPEP00000024586.1"/>
    <property type="gene ID" value="ENSAPEG00000017485.1"/>
</dbReference>
<sequence>CTYLLLTVLQETTLHVLLMTGNGLLYTLGYNEAEACLIGHKVLWNQLHFLWCSLNSSGSIPLVVPGIKMNKKLKKTRVV</sequence>
<accession>A0A3P8TIZ8</accession>
<name>A0A3P8TIZ8_AMPPE</name>
<reference evidence="1" key="2">
    <citation type="submission" date="2025-08" db="UniProtKB">
        <authorList>
            <consortium name="Ensembl"/>
        </authorList>
    </citation>
    <scope>IDENTIFICATION</scope>
</reference>
<evidence type="ECO:0000313" key="1">
    <source>
        <dbReference type="Ensembl" id="ENSAPEP00000024586.1"/>
    </source>
</evidence>